<dbReference type="Proteomes" id="UP000314986">
    <property type="component" value="Unassembled WGS sequence"/>
</dbReference>
<keyword evidence="1" id="KW-0645">Protease</keyword>
<accession>A0A4W3JGP7</accession>
<dbReference type="PANTHER" id="PTHR24264">
    <property type="entry name" value="TRYPSIN-RELATED"/>
    <property type="match status" value="1"/>
</dbReference>
<dbReference type="PANTHER" id="PTHR24264:SF54">
    <property type="entry name" value="PEPTIDASE S1 DOMAIN-CONTAINING PROTEIN"/>
    <property type="match status" value="1"/>
</dbReference>
<reference evidence="6" key="3">
    <citation type="journal article" date="2014" name="Nature">
        <title>Elephant shark genome provides unique insights into gnathostome evolution.</title>
        <authorList>
            <consortium name="International Elephant Shark Genome Sequencing Consortium"/>
            <person name="Venkatesh B."/>
            <person name="Lee A.P."/>
            <person name="Ravi V."/>
            <person name="Maurya A.K."/>
            <person name="Lian M.M."/>
            <person name="Swann J.B."/>
            <person name="Ohta Y."/>
            <person name="Flajnik M.F."/>
            <person name="Sutoh Y."/>
            <person name="Kasahara M."/>
            <person name="Hoon S."/>
            <person name="Gangu V."/>
            <person name="Roy S.W."/>
            <person name="Irimia M."/>
            <person name="Korzh V."/>
            <person name="Kondrychyn I."/>
            <person name="Lim Z.W."/>
            <person name="Tay B.H."/>
            <person name="Tohari S."/>
            <person name="Kong K.W."/>
            <person name="Ho S."/>
            <person name="Lorente-Galdos B."/>
            <person name="Quilez J."/>
            <person name="Marques-Bonet T."/>
            <person name="Raney B.J."/>
            <person name="Ingham P.W."/>
            <person name="Tay A."/>
            <person name="Hillier L.W."/>
            <person name="Minx P."/>
            <person name="Boehm T."/>
            <person name="Wilson R.K."/>
            <person name="Brenner S."/>
            <person name="Warren W.C."/>
        </authorList>
    </citation>
    <scope>NUCLEOTIDE SEQUENCE [LARGE SCALE GENOMIC DNA]</scope>
</reference>
<organism evidence="5 6">
    <name type="scientific">Callorhinchus milii</name>
    <name type="common">Ghost shark</name>
    <dbReference type="NCBI Taxonomy" id="7868"/>
    <lineage>
        <taxon>Eukaryota</taxon>
        <taxon>Metazoa</taxon>
        <taxon>Chordata</taxon>
        <taxon>Craniata</taxon>
        <taxon>Vertebrata</taxon>
        <taxon>Chondrichthyes</taxon>
        <taxon>Holocephali</taxon>
        <taxon>Chimaeriformes</taxon>
        <taxon>Callorhinchidae</taxon>
        <taxon>Callorhinchus</taxon>
    </lineage>
</organism>
<keyword evidence="2" id="KW-0378">Hydrolase</keyword>
<dbReference type="GO" id="GO:0006508">
    <property type="term" value="P:proteolysis"/>
    <property type="evidence" value="ECO:0007669"/>
    <property type="project" value="UniProtKB-KW"/>
</dbReference>
<reference evidence="5" key="4">
    <citation type="submission" date="2025-08" db="UniProtKB">
        <authorList>
            <consortium name="Ensembl"/>
        </authorList>
    </citation>
    <scope>IDENTIFICATION</scope>
</reference>
<dbReference type="InterPro" id="IPR043504">
    <property type="entry name" value="Peptidase_S1_PA_chymotrypsin"/>
</dbReference>
<sequence>MFVGRFGMVKMNDAIVYKKCIEAYPNHVKLGMMCAGNLKGVTDACQVDIGGPLVCYRKKTPFVIGIISWGTDCRSNLPQIYTDVSVYLDWIRNTIFGKKVDPLQER</sequence>
<dbReference type="GO" id="GO:0005615">
    <property type="term" value="C:extracellular space"/>
    <property type="evidence" value="ECO:0007669"/>
    <property type="project" value="TreeGrafter"/>
</dbReference>
<name>A0A4W3JGP7_CALMI</name>
<evidence type="ECO:0000256" key="1">
    <source>
        <dbReference type="ARBA" id="ARBA00022670"/>
    </source>
</evidence>
<evidence type="ECO:0000313" key="5">
    <source>
        <dbReference type="Ensembl" id="ENSCMIP00000041582.1"/>
    </source>
</evidence>
<dbReference type="Pfam" id="PF00089">
    <property type="entry name" value="Trypsin"/>
    <property type="match status" value="1"/>
</dbReference>
<dbReference type="InterPro" id="IPR009003">
    <property type="entry name" value="Peptidase_S1_PA"/>
</dbReference>
<dbReference type="AlphaFoldDB" id="A0A4W3JGP7"/>
<evidence type="ECO:0000256" key="2">
    <source>
        <dbReference type="ARBA" id="ARBA00022801"/>
    </source>
</evidence>
<keyword evidence="6" id="KW-1185">Reference proteome</keyword>
<keyword evidence="3" id="KW-0720">Serine protease</keyword>
<dbReference type="OMA" id="WIDETVL"/>
<dbReference type="PROSITE" id="PS50240">
    <property type="entry name" value="TRYPSIN_DOM"/>
    <property type="match status" value="1"/>
</dbReference>
<feature type="domain" description="Peptidase S1" evidence="4">
    <location>
        <begin position="18"/>
        <end position="96"/>
    </location>
</feature>
<proteinExistence type="predicted"/>
<dbReference type="InterPro" id="IPR001254">
    <property type="entry name" value="Trypsin_dom"/>
</dbReference>
<dbReference type="GO" id="GO:0004252">
    <property type="term" value="F:serine-type endopeptidase activity"/>
    <property type="evidence" value="ECO:0007669"/>
    <property type="project" value="InterPro"/>
</dbReference>
<evidence type="ECO:0000259" key="4">
    <source>
        <dbReference type="PROSITE" id="PS50240"/>
    </source>
</evidence>
<reference evidence="6" key="2">
    <citation type="journal article" date="2007" name="PLoS Biol.">
        <title>Survey sequencing and comparative analysis of the elephant shark (Callorhinchus milii) genome.</title>
        <authorList>
            <person name="Venkatesh B."/>
            <person name="Kirkness E.F."/>
            <person name="Loh Y.H."/>
            <person name="Halpern A.L."/>
            <person name="Lee A.P."/>
            <person name="Johnson J."/>
            <person name="Dandona N."/>
            <person name="Viswanathan L.D."/>
            <person name="Tay A."/>
            <person name="Venter J.C."/>
            <person name="Strausberg R.L."/>
            <person name="Brenner S."/>
        </authorList>
    </citation>
    <scope>NUCLEOTIDE SEQUENCE [LARGE SCALE GENOMIC DNA]</scope>
</reference>
<dbReference type="InParanoid" id="A0A4W3JGP7"/>
<dbReference type="Ensembl" id="ENSCMIT00000042175.1">
    <property type="protein sequence ID" value="ENSCMIP00000041582.1"/>
    <property type="gene ID" value="ENSCMIG00000017336.1"/>
</dbReference>
<reference evidence="6" key="1">
    <citation type="journal article" date="2006" name="Science">
        <title>Ancient noncoding elements conserved in the human genome.</title>
        <authorList>
            <person name="Venkatesh B."/>
            <person name="Kirkness E.F."/>
            <person name="Loh Y.H."/>
            <person name="Halpern A.L."/>
            <person name="Lee A.P."/>
            <person name="Johnson J."/>
            <person name="Dandona N."/>
            <person name="Viswanathan L.D."/>
            <person name="Tay A."/>
            <person name="Venter J.C."/>
            <person name="Strausberg R.L."/>
            <person name="Brenner S."/>
        </authorList>
    </citation>
    <scope>NUCLEOTIDE SEQUENCE [LARGE SCALE GENOMIC DNA]</scope>
</reference>
<reference evidence="5" key="5">
    <citation type="submission" date="2025-09" db="UniProtKB">
        <authorList>
            <consortium name="Ensembl"/>
        </authorList>
    </citation>
    <scope>IDENTIFICATION</scope>
</reference>
<evidence type="ECO:0000313" key="6">
    <source>
        <dbReference type="Proteomes" id="UP000314986"/>
    </source>
</evidence>
<dbReference type="Gene3D" id="2.40.10.10">
    <property type="entry name" value="Trypsin-like serine proteases"/>
    <property type="match status" value="1"/>
</dbReference>
<dbReference type="STRING" id="7868.ENSCMIP00000041582"/>
<dbReference type="InterPro" id="IPR050127">
    <property type="entry name" value="Serine_Proteases_S1"/>
</dbReference>
<protein>
    <recommendedName>
        <fullName evidence="4">Peptidase S1 domain-containing protein</fullName>
    </recommendedName>
</protein>
<evidence type="ECO:0000256" key="3">
    <source>
        <dbReference type="ARBA" id="ARBA00022825"/>
    </source>
</evidence>
<dbReference type="SUPFAM" id="SSF50494">
    <property type="entry name" value="Trypsin-like serine proteases"/>
    <property type="match status" value="1"/>
</dbReference>